<dbReference type="RefSeq" id="WP_169794986.1">
    <property type="nucleotide sequence ID" value="NZ_KQ130452.1"/>
</dbReference>
<dbReference type="EMBL" id="JACU01000002">
    <property type="protein sequence ID" value="KMS59960.1"/>
    <property type="molecule type" value="Genomic_DNA"/>
</dbReference>
<accession>A0A0J8B0N3</accession>
<dbReference type="AlphaFoldDB" id="A0A0J8B0N3"/>
<keyword evidence="2" id="KW-1185">Reference proteome</keyword>
<reference evidence="1 2" key="1">
    <citation type="journal article" date="2015" name="G3 (Bethesda)">
        <title>Insights into Ongoing Evolution of the Hexachlorocyclohexane Catabolic Pathway from Comparative Genomics of Ten Sphingomonadaceae Strains.</title>
        <authorList>
            <person name="Pearce S.L."/>
            <person name="Oakeshott J.G."/>
            <person name="Pandey G."/>
        </authorList>
    </citation>
    <scope>NUCLEOTIDE SEQUENCE [LARGE SCALE GENOMIC DNA]</scope>
    <source>
        <strain evidence="1 2">LL02</strain>
    </source>
</reference>
<gene>
    <name evidence="1" type="ORF">V474_07580</name>
</gene>
<protein>
    <submittedName>
        <fullName evidence="1">Uncharacterized protein</fullName>
    </submittedName>
</protein>
<sequence length="51" mass="5551">MISEAQIADALASAPLSGWPRDEEELASLFNRILNGMLIDEDCHRPIAVNG</sequence>
<dbReference type="Proteomes" id="UP000052268">
    <property type="component" value="Unassembled WGS sequence"/>
</dbReference>
<evidence type="ECO:0000313" key="2">
    <source>
        <dbReference type="Proteomes" id="UP000052268"/>
    </source>
</evidence>
<dbReference type="PATRIC" id="fig|1114963.3.peg.412"/>
<name>A0A0J8B0N3_9SPHN</name>
<proteinExistence type="predicted"/>
<evidence type="ECO:0000313" key="1">
    <source>
        <dbReference type="EMBL" id="KMS59960.1"/>
    </source>
</evidence>
<comment type="caution">
    <text evidence="1">The sequence shown here is derived from an EMBL/GenBank/DDBJ whole genome shotgun (WGS) entry which is preliminary data.</text>
</comment>
<organism evidence="1 2">
    <name type="scientific">Novosphingobium barchaimii LL02</name>
    <dbReference type="NCBI Taxonomy" id="1114963"/>
    <lineage>
        <taxon>Bacteria</taxon>
        <taxon>Pseudomonadati</taxon>
        <taxon>Pseudomonadota</taxon>
        <taxon>Alphaproteobacteria</taxon>
        <taxon>Sphingomonadales</taxon>
        <taxon>Sphingomonadaceae</taxon>
        <taxon>Novosphingobium</taxon>
    </lineage>
</organism>